<dbReference type="CDD" id="cd08180">
    <property type="entry name" value="PDD"/>
    <property type="match status" value="1"/>
</dbReference>
<gene>
    <name evidence="5" type="ORF">AB8B28_00220</name>
</gene>
<organism evidence="5">
    <name type="scientific">Leptotrichia alba</name>
    <dbReference type="NCBI Taxonomy" id="3239304"/>
    <lineage>
        <taxon>Bacteria</taxon>
        <taxon>Fusobacteriati</taxon>
        <taxon>Fusobacteriota</taxon>
        <taxon>Fusobacteriia</taxon>
        <taxon>Fusobacteriales</taxon>
        <taxon>Leptotrichiaceae</taxon>
        <taxon>Leptotrichia</taxon>
    </lineage>
</organism>
<dbReference type="EMBL" id="CP165647">
    <property type="protein sequence ID" value="XDU62355.1"/>
    <property type="molecule type" value="Genomic_DNA"/>
</dbReference>
<evidence type="ECO:0000259" key="3">
    <source>
        <dbReference type="Pfam" id="PF00465"/>
    </source>
</evidence>
<protein>
    <submittedName>
        <fullName evidence="5">1-propanol dehydrogenase PduQ</fullName>
        <ecNumber evidence="5">1.1.-.-</ecNumber>
    </submittedName>
</protein>
<dbReference type="Pfam" id="PF25137">
    <property type="entry name" value="ADH_Fe_C"/>
    <property type="match status" value="1"/>
</dbReference>
<dbReference type="GO" id="GO:0046872">
    <property type="term" value="F:metal ion binding"/>
    <property type="evidence" value="ECO:0007669"/>
    <property type="project" value="InterPro"/>
</dbReference>
<accession>A0AB39V4I4</accession>
<dbReference type="Gene3D" id="1.20.1090.10">
    <property type="entry name" value="Dehydroquinate synthase-like - alpha domain"/>
    <property type="match status" value="1"/>
</dbReference>
<dbReference type="EC" id="1.1.-.-" evidence="5"/>
<dbReference type="PANTHER" id="PTHR11496:SF102">
    <property type="entry name" value="ALCOHOL DEHYDROGENASE 4"/>
    <property type="match status" value="1"/>
</dbReference>
<dbReference type="InterPro" id="IPR056798">
    <property type="entry name" value="ADH_Fe_C"/>
</dbReference>
<dbReference type="KEGG" id="lala:AB8B28_00220"/>
<dbReference type="AlphaFoldDB" id="A0AB39V4I4"/>
<comment type="similarity">
    <text evidence="1">Belongs to the iron-containing alcohol dehydrogenase family.</text>
</comment>
<reference evidence="5" key="1">
    <citation type="submission" date="2024-07" db="EMBL/GenBank/DDBJ databases">
        <authorList>
            <person name="Li X.-J."/>
            <person name="Wang X."/>
        </authorList>
    </citation>
    <scope>NUCLEOTIDE SEQUENCE</scope>
    <source>
        <strain evidence="5">HSP-536</strain>
    </source>
</reference>
<feature type="domain" description="Alcohol dehydrogenase iron-type/glycerol dehydrogenase GldA" evidence="3">
    <location>
        <begin position="14"/>
        <end position="162"/>
    </location>
</feature>
<dbReference type="FunFam" id="1.20.1090.10:FF:000001">
    <property type="entry name" value="Aldehyde-alcohol dehydrogenase"/>
    <property type="match status" value="1"/>
</dbReference>
<proteinExistence type="inferred from homology"/>
<dbReference type="SUPFAM" id="SSF56796">
    <property type="entry name" value="Dehydroquinate synthase-like"/>
    <property type="match status" value="1"/>
</dbReference>
<dbReference type="Pfam" id="PF00465">
    <property type="entry name" value="Fe-ADH"/>
    <property type="match status" value="1"/>
</dbReference>
<evidence type="ECO:0000259" key="4">
    <source>
        <dbReference type="Pfam" id="PF25137"/>
    </source>
</evidence>
<dbReference type="InterPro" id="IPR001670">
    <property type="entry name" value="ADH_Fe/GldA"/>
</dbReference>
<evidence type="ECO:0000256" key="1">
    <source>
        <dbReference type="ARBA" id="ARBA00007358"/>
    </source>
</evidence>
<dbReference type="FunFam" id="3.40.50.1970:FF:000003">
    <property type="entry name" value="Alcohol dehydrogenase, iron-containing"/>
    <property type="match status" value="1"/>
</dbReference>
<evidence type="ECO:0000256" key="2">
    <source>
        <dbReference type="ARBA" id="ARBA00023002"/>
    </source>
</evidence>
<name>A0AB39V4I4_9FUSO</name>
<dbReference type="Gene3D" id="3.40.50.1970">
    <property type="match status" value="1"/>
</dbReference>
<feature type="domain" description="Fe-containing alcohol dehydrogenase-like C-terminal" evidence="4">
    <location>
        <begin position="174"/>
        <end position="371"/>
    </location>
</feature>
<evidence type="ECO:0000313" key="5">
    <source>
        <dbReference type="EMBL" id="XDU62355.1"/>
    </source>
</evidence>
<dbReference type="PANTHER" id="PTHR11496">
    <property type="entry name" value="ALCOHOL DEHYDROGENASE"/>
    <property type="match status" value="1"/>
</dbReference>
<keyword evidence="2 5" id="KW-0560">Oxidoreductase</keyword>
<dbReference type="GO" id="GO:0004022">
    <property type="term" value="F:alcohol dehydrogenase (NAD+) activity"/>
    <property type="evidence" value="ECO:0007669"/>
    <property type="project" value="TreeGrafter"/>
</dbReference>
<dbReference type="RefSeq" id="WP_369716091.1">
    <property type="nucleotide sequence ID" value="NZ_CP165647.1"/>
</dbReference>
<sequence length="372" mass="41006">MGLFQIKPDIHYGANSLDILRTLEIEKVFLVTDENMVKLKVINKVTNILKSRGIEAKVYSDVKPDPTDEEIIKGMLELSACDPDCVIALGGGSPIDACKSMIYFTNQIKRAIGQNKKPKFIAIPTTSGTGSEVTSYAVVTTKDKKIPLSDSEMLPDIAILNPEFIKTLSPSIIADTGMDVLTHAIEAYVSKSRNLFTNTFAIGAIKTVFADLVSNFENPQLEKERINLQIASCMAGVAFSNAGLGINHSIAHSLGARFHKPHGRLNAVIMSEVIQFNARNKNAAKYYREIVEALGFSPKEDVEGVEILAKAIKMRASKMGIPNSLSELGIPKEQYFAEMEGIIDQIENDMCTGENPRRFSRIEMKQLLTDLY</sequence>
<dbReference type="InterPro" id="IPR039697">
    <property type="entry name" value="Alcohol_dehydrogenase_Fe"/>
</dbReference>